<evidence type="ECO:0000313" key="3">
    <source>
        <dbReference type="Proteomes" id="UP000192911"/>
    </source>
</evidence>
<organism evidence="2 3">
    <name type="scientific">Trinickia caryophylli</name>
    <name type="common">Paraburkholderia caryophylli</name>
    <dbReference type="NCBI Taxonomy" id="28094"/>
    <lineage>
        <taxon>Bacteria</taxon>
        <taxon>Pseudomonadati</taxon>
        <taxon>Pseudomonadota</taxon>
        <taxon>Betaproteobacteria</taxon>
        <taxon>Burkholderiales</taxon>
        <taxon>Burkholderiaceae</taxon>
        <taxon>Trinickia</taxon>
    </lineage>
</organism>
<keyword evidence="3" id="KW-1185">Reference proteome</keyword>
<feature type="domain" description="MAE-28990/MAE-18760-like HEPN" evidence="1">
    <location>
        <begin position="12"/>
        <end position="218"/>
    </location>
</feature>
<proteinExistence type="predicted"/>
<dbReference type="InterPro" id="IPR040788">
    <property type="entry name" value="HEPN_MAE_28990"/>
</dbReference>
<evidence type="ECO:0000313" key="2">
    <source>
        <dbReference type="EMBL" id="SME95090.1"/>
    </source>
</evidence>
<dbReference type="GeneID" id="95549257"/>
<protein>
    <recommendedName>
        <fullName evidence="1">MAE-28990/MAE-18760-like HEPN domain-containing protein</fullName>
    </recommendedName>
</protein>
<accession>A0A1X7CEG9</accession>
<dbReference type="Proteomes" id="UP000192911">
    <property type="component" value="Unassembled WGS sequence"/>
</dbReference>
<dbReference type="AlphaFoldDB" id="A0A1X7CEG9"/>
<dbReference type="EMBL" id="FXAH01000001">
    <property type="protein sequence ID" value="SME95090.1"/>
    <property type="molecule type" value="Genomic_DNA"/>
</dbReference>
<name>A0A1X7CEG9_TRICW</name>
<evidence type="ECO:0000259" key="1">
    <source>
        <dbReference type="Pfam" id="PF18737"/>
    </source>
</evidence>
<gene>
    <name evidence="2" type="ORF">SAMN06295900_101265</name>
</gene>
<dbReference type="Pfam" id="PF18737">
    <property type="entry name" value="HEPN_MAE_28990"/>
    <property type="match status" value="1"/>
</dbReference>
<reference evidence="3" key="1">
    <citation type="submission" date="2017-04" db="EMBL/GenBank/DDBJ databases">
        <authorList>
            <person name="Varghese N."/>
            <person name="Submissions S."/>
        </authorList>
    </citation>
    <scope>NUCLEOTIDE SEQUENCE [LARGE SCALE GENOMIC DNA]</scope>
    <source>
        <strain evidence="3">Ballard 720</strain>
    </source>
</reference>
<dbReference type="RefSeq" id="WP_327197046.1">
    <property type="nucleotide sequence ID" value="NZ_BSQD01000001.1"/>
</dbReference>
<sequence>MRFTSELMLATRELARVRADIAHADTAVISPSSPVQERGAAVRASAYVWLAALLERIIRDSLQATLREITQLAVPVRDLRFSLFSLLCDAEFASIADRSRSSSWEQKIAMFLRTAEAKPALLAENILPLDGRTIRGEHLDTIWLVLGLNAPSVPSPLHRIALKDLADGRNEIAHGHIDPVTFGRSKATNDMLGIAKRVDEVILHLLGSLDAYVDEKQYTR</sequence>